<accession>A0A511WZN3</accession>
<evidence type="ECO:0000256" key="6">
    <source>
        <dbReference type="RuleBase" id="RU363041"/>
    </source>
</evidence>
<organism evidence="7 8">
    <name type="scientific">Halolactibacillus alkaliphilus</name>
    <dbReference type="NCBI Taxonomy" id="442899"/>
    <lineage>
        <taxon>Bacteria</taxon>
        <taxon>Bacillati</taxon>
        <taxon>Bacillota</taxon>
        <taxon>Bacilli</taxon>
        <taxon>Bacillales</taxon>
        <taxon>Bacillaceae</taxon>
        <taxon>Halolactibacillus</taxon>
    </lineage>
</organism>
<dbReference type="InterPro" id="IPR002781">
    <property type="entry name" value="TM_pro_TauE-like"/>
</dbReference>
<evidence type="ECO:0000313" key="7">
    <source>
        <dbReference type="EMBL" id="GEN56150.1"/>
    </source>
</evidence>
<evidence type="ECO:0000256" key="5">
    <source>
        <dbReference type="ARBA" id="ARBA00023136"/>
    </source>
</evidence>
<evidence type="ECO:0000313" key="8">
    <source>
        <dbReference type="Proteomes" id="UP000321400"/>
    </source>
</evidence>
<keyword evidence="3 6" id="KW-0812">Transmembrane</keyword>
<evidence type="ECO:0000256" key="1">
    <source>
        <dbReference type="ARBA" id="ARBA00004141"/>
    </source>
</evidence>
<dbReference type="PANTHER" id="PTHR43701:SF2">
    <property type="entry name" value="MEMBRANE TRANSPORTER PROTEIN YJNA-RELATED"/>
    <property type="match status" value="1"/>
</dbReference>
<dbReference type="Proteomes" id="UP000321400">
    <property type="component" value="Unassembled WGS sequence"/>
</dbReference>
<name>A0A511WZN3_9BACI</name>
<feature type="transmembrane region" description="Helical" evidence="6">
    <location>
        <begin position="103"/>
        <end position="123"/>
    </location>
</feature>
<protein>
    <recommendedName>
        <fullName evidence="6">Probable membrane transporter protein</fullName>
    </recommendedName>
</protein>
<dbReference type="RefSeq" id="WP_089800590.1">
    <property type="nucleotide sequence ID" value="NZ_BJYE01000005.1"/>
</dbReference>
<feature type="transmembrane region" description="Helical" evidence="6">
    <location>
        <begin position="242"/>
        <end position="260"/>
    </location>
</feature>
<reference evidence="7 8" key="1">
    <citation type="submission" date="2019-07" db="EMBL/GenBank/DDBJ databases">
        <title>Whole genome shotgun sequence of Halolactibacillus alkaliphilus NBRC 103919.</title>
        <authorList>
            <person name="Hosoyama A."/>
            <person name="Uohara A."/>
            <person name="Ohji S."/>
            <person name="Ichikawa N."/>
        </authorList>
    </citation>
    <scope>NUCLEOTIDE SEQUENCE [LARGE SCALE GENOMIC DNA]</scope>
    <source>
        <strain evidence="7 8">NBRC 103919</strain>
    </source>
</reference>
<keyword evidence="5 6" id="KW-0472">Membrane</keyword>
<feature type="transmembrane region" description="Helical" evidence="6">
    <location>
        <begin position="143"/>
        <end position="164"/>
    </location>
</feature>
<dbReference type="PANTHER" id="PTHR43701">
    <property type="entry name" value="MEMBRANE TRANSPORTER PROTEIN MJ0441-RELATED"/>
    <property type="match status" value="1"/>
</dbReference>
<dbReference type="GO" id="GO:0005886">
    <property type="term" value="C:plasma membrane"/>
    <property type="evidence" value="ECO:0007669"/>
    <property type="project" value="UniProtKB-SubCell"/>
</dbReference>
<proteinExistence type="inferred from homology"/>
<evidence type="ECO:0000256" key="2">
    <source>
        <dbReference type="ARBA" id="ARBA00009142"/>
    </source>
</evidence>
<comment type="caution">
    <text evidence="7">The sequence shown here is derived from an EMBL/GenBank/DDBJ whole genome shotgun (WGS) entry which is preliminary data.</text>
</comment>
<keyword evidence="6" id="KW-1003">Cell membrane</keyword>
<feature type="transmembrane region" description="Helical" evidence="6">
    <location>
        <begin position="176"/>
        <end position="200"/>
    </location>
</feature>
<sequence>MEYIIIMILGLVAAILGSMGGLGGGIIIVPSFLILKSSISIIADLSPQVIVGTSLIVVVFNGFSSTLAYLKQKKVDVKVALLFFMGSAPGALVGVFLNQFLNVDIFLVVLGMVIIILSVLMIWRHKMQVKPLDSSNSTQNNSFLLKSILKIILAFSVGILSGLFGIGGGSLMVPTMIILLAFPPHKAVATSMLLVFLSALVSSSSHIAIGNVDWLIALLLIPGAIIGGKIGAELNQRLNGNTVMWVLFCLLSIVGVRLIIQGISLIY</sequence>
<dbReference type="EMBL" id="BJYE01000005">
    <property type="protein sequence ID" value="GEN56150.1"/>
    <property type="molecule type" value="Genomic_DNA"/>
</dbReference>
<keyword evidence="8" id="KW-1185">Reference proteome</keyword>
<feature type="transmembrane region" description="Helical" evidence="6">
    <location>
        <begin position="7"/>
        <end position="29"/>
    </location>
</feature>
<comment type="subcellular location">
    <subcellularLocation>
        <location evidence="6">Cell membrane</location>
        <topology evidence="6">Multi-pass membrane protein</topology>
    </subcellularLocation>
    <subcellularLocation>
        <location evidence="1">Membrane</location>
        <topology evidence="1">Multi-pass membrane protein</topology>
    </subcellularLocation>
</comment>
<gene>
    <name evidence="7" type="ORF">HAL01_06140</name>
</gene>
<dbReference type="InterPro" id="IPR051598">
    <property type="entry name" value="TSUP/Inactive_protease-like"/>
</dbReference>
<evidence type="ECO:0000256" key="3">
    <source>
        <dbReference type="ARBA" id="ARBA00022692"/>
    </source>
</evidence>
<feature type="transmembrane region" description="Helical" evidence="6">
    <location>
        <begin position="49"/>
        <end position="70"/>
    </location>
</feature>
<feature type="transmembrane region" description="Helical" evidence="6">
    <location>
        <begin position="77"/>
        <end position="97"/>
    </location>
</feature>
<dbReference type="OrthoDB" id="9780109at2"/>
<feature type="transmembrane region" description="Helical" evidence="6">
    <location>
        <begin position="212"/>
        <end position="230"/>
    </location>
</feature>
<evidence type="ECO:0000256" key="4">
    <source>
        <dbReference type="ARBA" id="ARBA00022989"/>
    </source>
</evidence>
<keyword evidence="4 6" id="KW-1133">Transmembrane helix</keyword>
<dbReference type="Pfam" id="PF01925">
    <property type="entry name" value="TauE"/>
    <property type="match status" value="1"/>
</dbReference>
<comment type="similarity">
    <text evidence="2 6">Belongs to the 4-toluene sulfonate uptake permease (TSUP) (TC 2.A.102) family.</text>
</comment>
<dbReference type="STRING" id="442899.SAMN05720591_10672"/>
<dbReference type="AlphaFoldDB" id="A0A511WZN3"/>